<comment type="caution">
    <text evidence="2">The sequence shown here is derived from an EMBL/GenBank/DDBJ whole genome shotgun (WGS) entry which is preliminary data.</text>
</comment>
<feature type="region of interest" description="Disordered" evidence="1">
    <location>
        <begin position="1"/>
        <end position="49"/>
    </location>
</feature>
<proteinExistence type="predicted"/>
<keyword evidence="3" id="KW-1185">Reference proteome</keyword>
<name>A0A409WAI9_9AGAR</name>
<dbReference type="InParanoid" id="A0A409WAI9"/>
<dbReference type="EMBL" id="NHYE01005253">
    <property type="protein sequence ID" value="PPQ75511.1"/>
    <property type="molecule type" value="Genomic_DNA"/>
</dbReference>
<dbReference type="Proteomes" id="UP000284706">
    <property type="component" value="Unassembled WGS sequence"/>
</dbReference>
<accession>A0A409WAI9</accession>
<evidence type="ECO:0000313" key="3">
    <source>
        <dbReference type="Proteomes" id="UP000284706"/>
    </source>
</evidence>
<organism evidence="2 3">
    <name type="scientific">Gymnopilus dilepis</name>
    <dbReference type="NCBI Taxonomy" id="231916"/>
    <lineage>
        <taxon>Eukaryota</taxon>
        <taxon>Fungi</taxon>
        <taxon>Dikarya</taxon>
        <taxon>Basidiomycota</taxon>
        <taxon>Agaricomycotina</taxon>
        <taxon>Agaricomycetes</taxon>
        <taxon>Agaricomycetidae</taxon>
        <taxon>Agaricales</taxon>
        <taxon>Agaricineae</taxon>
        <taxon>Hymenogastraceae</taxon>
        <taxon>Gymnopilus</taxon>
    </lineage>
</organism>
<gene>
    <name evidence="2" type="ORF">CVT26_015843</name>
</gene>
<evidence type="ECO:0000256" key="1">
    <source>
        <dbReference type="SAM" id="MobiDB-lite"/>
    </source>
</evidence>
<sequence length="107" mass="11574">MHFHAYRPTPRGARLHNPQHGDNTTSHGRYGASRPAGRPSLRGSEERETADMTVTWTAACALQVLNGKISPNALRGVRCDKGGWGWIDGPLCPTGLGTIDALTQRGR</sequence>
<protein>
    <submittedName>
        <fullName evidence="2">Uncharacterized protein</fullName>
    </submittedName>
</protein>
<evidence type="ECO:0000313" key="2">
    <source>
        <dbReference type="EMBL" id="PPQ75511.1"/>
    </source>
</evidence>
<reference evidence="2 3" key="1">
    <citation type="journal article" date="2018" name="Evol. Lett.">
        <title>Horizontal gene cluster transfer increased hallucinogenic mushroom diversity.</title>
        <authorList>
            <person name="Reynolds H.T."/>
            <person name="Vijayakumar V."/>
            <person name="Gluck-Thaler E."/>
            <person name="Korotkin H.B."/>
            <person name="Matheny P.B."/>
            <person name="Slot J.C."/>
        </authorList>
    </citation>
    <scope>NUCLEOTIDE SEQUENCE [LARGE SCALE GENOMIC DNA]</scope>
    <source>
        <strain evidence="2 3">SRW20</strain>
    </source>
</reference>
<dbReference type="AlphaFoldDB" id="A0A409WAI9"/>